<evidence type="ECO:0000256" key="1">
    <source>
        <dbReference type="ARBA" id="ARBA00008635"/>
    </source>
</evidence>
<keyword evidence="2 3" id="KW-0479">Metal-binding</keyword>
<dbReference type="KEGG" id="mbah:HYN46_13655"/>
<feature type="binding site" evidence="3">
    <location>
        <position position="139"/>
    </location>
    <ligand>
        <name>a divalent metal cation</name>
        <dbReference type="ChEBI" id="CHEBI:60240"/>
    </ligand>
</feature>
<dbReference type="AlphaFoldDB" id="A0A345P925"/>
<dbReference type="InterPro" id="IPR007837">
    <property type="entry name" value="DinB"/>
</dbReference>
<name>A0A345P925_9GAMM</name>
<evidence type="ECO:0000313" key="5">
    <source>
        <dbReference type="Proteomes" id="UP000253940"/>
    </source>
</evidence>
<evidence type="ECO:0000256" key="3">
    <source>
        <dbReference type="PIRSR" id="PIRSR607837-1"/>
    </source>
</evidence>
<evidence type="ECO:0000313" key="4">
    <source>
        <dbReference type="EMBL" id="AXI03784.1"/>
    </source>
</evidence>
<dbReference type="Gene3D" id="1.20.120.450">
    <property type="entry name" value="dinb family like domain"/>
    <property type="match status" value="1"/>
</dbReference>
<dbReference type="EMBL" id="CP031222">
    <property type="protein sequence ID" value="AXI03784.1"/>
    <property type="molecule type" value="Genomic_DNA"/>
</dbReference>
<protein>
    <submittedName>
        <fullName evidence="4">Damage-inducible protein DinB</fullName>
    </submittedName>
</protein>
<comment type="similarity">
    <text evidence="1">Belongs to the DinB family.</text>
</comment>
<feature type="binding site" evidence="3">
    <location>
        <position position="143"/>
    </location>
    <ligand>
        <name>a divalent metal cation</name>
        <dbReference type="ChEBI" id="CHEBI:60240"/>
    </ligand>
</feature>
<dbReference type="Pfam" id="PF05163">
    <property type="entry name" value="DinB"/>
    <property type="match status" value="1"/>
</dbReference>
<dbReference type="OrthoDB" id="9807509at2"/>
<accession>A0A345P925</accession>
<dbReference type="PANTHER" id="PTHR37302">
    <property type="entry name" value="SLR1116 PROTEIN"/>
    <property type="match status" value="1"/>
</dbReference>
<feature type="binding site" evidence="3">
    <location>
        <position position="54"/>
    </location>
    <ligand>
        <name>a divalent metal cation</name>
        <dbReference type="ChEBI" id="CHEBI:60240"/>
    </ligand>
</feature>
<proteinExistence type="inferred from homology"/>
<dbReference type="GO" id="GO:0046872">
    <property type="term" value="F:metal ion binding"/>
    <property type="evidence" value="ECO:0007669"/>
    <property type="project" value="UniProtKB-KW"/>
</dbReference>
<gene>
    <name evidence="4" type="ORF">HYN46_13655</name>
</gene>
<sequence>MSQPIFIPEPYIMLAEYNQWMNQRLYALITTIPDELRRRDLGAYFKSIHGTLSHILYGDLAWMERLALGQYTLQKIDQHRFDDFEELRAERVKVDTWILAWAQTLTAEQLAADFTYISNVDGGTRVRPTWALVSHLFNHQTHHRGQLTTILHQQGYDVGVTDIPWLPRWV</sequence>
<keyword evidence="5" id="KW-1185">Reference proteome</keyword>
<organism evidence="4 5">
    <name type="scientific">Aquirhabdus parva</name>
    <dbReference type="NCBI Taxonomy" id="2283318"/>
    <lineage>
        <taxon>Bacteria</taxon>
        <taxon>Pseudomonadati</taxon>
        <taxon>Pseudomonadota</taxon>
        <taxon>Gammaproteobacteria</taxon>
        <taxon>Moraxellales</taxon>
        <taxon>Moraxellaceae</taxon>
        <taxon>Aquirhabdus</taxon>
    </lineage>
</organism>
<dbReference type="SUPFAM" id="SSF109854">
    <property type="entry name" value="DinB/YfiT-like putative metalloenzymes"/>
    <property type="match status" value="1"/>
</dbReference>
<dbReference type="Proteomes" id="UP000253940">
    <property type="component" value="Chromosome"/>
</dbReference>
<evidence type="ECO:0000256" key="2">
    <source>
        <dbReference type="ARBA" id="ARBA00022723"/>
    </source>
</evidence>
<dbReference type="InterPro" id="IPR034660">
    <property type="entry name" value="DinB/YfiT-like"/>
</dbReference>
<dbReference type="PANTHER" id="PTHR37302:SF1">
    <property type="entry name" value="PROTEIN DINB"/>
    <property type="match status" value="1"/>
</dbReference>
<dbReference type="RefSeq" id="WP_114899892.1">
    <property type="nucleotide sequence ID" value="NZ_CP031222.1"/>
</dbReference>
<reference evidence="4 5" key="1">
    <citation type="submission" date="2018-07" db="EMBL/GenBank/DDBJ databases">
        <title>Genome sequencing of Moraxellaceae gen. HYN0046.</title>
        <authorList>
            <person name="Kim M."/>
            <person name="Yi H."/>
        </authorList>
    </citation>
    <scope>NUCLEOTIDE SEQUENCE [LARGE SCALE GENOMIC DNA]</scope>
    <source>
        <strain evidence="4 5">HYN0046</strain>
    </source>
</reference>